<dbReference type="InterPro" id="IPR050966">
    <property type="entry name" value="Glutamyl_endopeptidase"/>
</dbReference>
<dbReference type="AlphaFoldDB" id="A0A344TK61"/>
<dbReference type="SUPFAM" id="SSF50494">
    <property type="entry name" value="Trypsin-like serine proteases"/>
    <property type="match status" value="1"/>
</dbReference>
<name>A0A344TK61_9BACT</name>
<dbReference type="KEGG" id="run:DR864_15375"/>
<accession>A0A344TK61</accession>
<evidence type="ECO:0008006" key="4">
    <source>
        <dbReference type="Google" id="ProtNLM"/>
    </source>
</evidence>
<evidence type="ECO:0000256" key="1">
    <source>
        <dbReference type="ARBA" id="ARBA00022729"/>
    </source>
</evidence>
<dbReference type="RefSeq" id="WP_114067812.1">
    <property type="nucleotide sequence ID" value="NZ_CP030850.1"/>
</dbReference>
<dbReference type="OrthoDB" id="930332at2"/>
<dbReference type="InterPro" id="IPR043504">
    <property type="entry name" value="Peptidase_S1_PA_chymotrypsin"/>
</dbReference>
<sequence length="257" mass="29534">MNRLRVENSGFVPYRYICLLEIFRVDFEGNPLPYVSRSTGFLVDKNVIVTAGHSLNQTESRISHFKVYPFINAVLPPHIYWVDIPPFTFKIHSIPDYKNPNCYVKDDFGVILLDTDAVYQQMGGHFDWNENYLVAENLTENSPIHIAGYPIDKADFEMWREEGRVIEVTKHCLIHSFTTTQRNSGSPIWIEHQGRFMVVGIHVSGNAASCGYRPENRKFGSAVLLTKHVYDTISGWITSRNQTFSQQSFKHSSYTFG</sequence>
<dbReference type="PANTHER" id="PTHR15462">
    <property type="entry name" value="SERINE PROTEASE"/>
    <property type="match status" value="1"/>
</dbReference>
<protein>
    <recommendedName>
        <fullName evidence="4">Serine protease</fullName>
    </recommendedName>
</protein>
<reference evidence="2 3" key="1">
    <citation type="submission" date="2018-07" db="EMBL/GenBank/DDBJ databases">
        <title>Genome sequencing of Runella.</title>
        <authorList>
            <person name="Baek M.-G."/>
            <person name="Yi H."/>
        </authorList>
    </citation>
    <scope>NUCLEOTIDE SEQUENCE [LARGE SCALE GENOMIC DNA]</scope>
    <source>
        <strain evidence="2 3">HYN0085</strain>
    </source>
</reference>
<evidence type="ECO:0000313" key="2">
    <source>
        <dbReference type="EMBL" id="AXE19032.1"/>
    </source>
</evidence>
<dbReference type="PANTHER" id="PTHR15462:SF8">
    <property type="entry name" value="SERINE PROTEASE"/>
    <property type="match status" value="1"/>
</dbReference>
<organism evidence="2 3">
    <name type="scientific">Runella rosea</name>
    <dbReference type="NCBI Taxonomy" id="2259595"/>
    <lineage>
        <taxon>Bacteria</taxon>
        <taxon>Pseudomonadati</taxon>
        <taxon>Bacteroidota</taxon>
        <taxon>Cytophagia</taxon>
        <taxon>Cytophagales</taxon>
        <taxon>Spirosomataceae</taxon>
        <taxon>Runella</taxon>
    </lineage>
</organism>
<dbReference type="EMBL" id="CP030850">
    <property type="protein sequence ID" value="AXE19032.1"/>
    <property type="molecule type" value="Genomic_DNA"/>
</dbReference>
<keyword evidence="1" id="KW-0732">Signal</keyword>
<proteinExistence type="predicted"/>
<dbReference type="Proteomes" id="UP000251993">
    <property type="component" value="Chromosome"/>
</dbReference>
<dbReference type="Gene3D" id="2.40.10.10">
    <property type="entry name" value="Trypsin-like serine proteases"/>
    <property type="match status" value="2"/>
</dbReference>
<evidence type="ECO:0000313" key="3">
    <source>
        <dbReference type="Proteomes" id="UP000251993"/>
    </source>
</evidence>
<dbReference type="InterPro" id="IPR009003">
    <property type="entry name" value="Peptidase_S1_PA"/>
</dbReference>
<keyword evidence="3" id="KW-1185">Reference proteome</keyword>
<gene>
    <name evidence="2" type="ORF">DR864_15375</name>
</gene>